<dbReference type="InterPro" id="IPR050330">
    <property type="entry name" value="Bact_OuterMem_StrucFunc"/>
</dbReference>
<keyword evidence="11" id="KW-0966">Cell projection</keyword>
<evidence type="ECO:0000259" key="10">
    <source>
        <dbReference type="PROSITE" id="PS51123"/>
    </source>
</evidence>
<sequence length="267" mass="30020">MSRKHRKEEHEEHADESWLIPYADLLTLLLALFIVLFASSQVDSAKFEEMSRAFSIALNPGNGVLDSPTMIRDGESQLRTKGDDSDKKKNEDQAKFKKETEELEKLKQKLDKYIKQNGLTSQLVTSLNHSELIIRISDNALYPSGSATVKPEARKLAAAISNMLGQYPQYEVIVSGHTDNQPISTAEFESNWDLSYKRALNFMKILLNNSKLDPRQFSPIGYGEYRPITSNDTTLGKAKNRRVEVSIIRKFVEAGVAQETPTSPATP</sequence>
<evidence type="ECO:0000313" key="11">
    <source>
        <dbReference type="EMBL" id="MFD2614522.1"/>
    </source>
</evidence>
<feature type="domain" description="OmpA-like" evidence="10">
    <location>
        <begin position="129"/>
        <end position="251"/>
    </location>
</feature>
<dbReference type="Proteomes" id="UP001597541">
    <property type="component" value="Unassembled WGS sequence"/>
</dbReference>
<evidence type="ECO:0000256" key="1">
    <source>
        <dbReference type="ARBA" id="ARBA00004162"/>
    </source>
</evidence>
<comment type="subcellular location">
    <subcellularLocation>
        <location evidence="1">Cell membrane</location>
        <topology evidence="1">Single-pass membrane protein</topology>
    </subcellularLocation>
</comment>
<keyword evidence="4 9" id="KW-0812">Transmembrane</keyword>
<keyword evidence="12" id="KW-1185">Reference proteome</keyword>
<dbReference type="PROSITE" id="PS51123">
    <property type="entry name" value="OMPA_2"/>
    <property type="match status" value="1"/>
</dbReference>
<evidence type="ECO:0000256" key="4">
    <source>
        <dbReference type="ARBA" id="ARBA00022692"/>
    </source>
</evidence>
<organism evidence="11 12">
    <name type="scientific">Paenibacillus gansuensis</name>
    <dbReference type="NCBI Taxonomy" id="306542"/>
    <lineage>
        <taxon>Bacteria</taxon>
        <taxon>Bacillati</taxon>
        <taxon>Bacillota</taxon>
        <taxon>Bacilli</taxon>
        <taxon>Bacillales</taxon>
        <taxon>Paenibacillaceae</taxon>
        <taxon>Paenibacillus</taxon>
    </lineage>
</organism>
<keyword evidence="11" id="KW-0969">Cilium</keyword>
<dbReference type="PANTHER" id="PTHR30329">
    <property type="entry name" value="STATOR ELEMENT OF FLAGELLAR MOTOR COMPLEX"/>
    <property type="match status" value="1"/>
</dbReference>
<feature type="region of interest" description="Disordered" evidence="8">
    <location>
        <begin position="65"/>
        <end position="93"/>
    </location>
</feature>
<accession>A0ABW5PGG7</accession>
<keyword evidence="3" id="KW-1003">Cell membrane</keyword>
<dbReference type="CDD" id="cd07185">
    <property type="entry name" value="OmpA_C-like"/>
    <property type="match status" value="1"/>
</dbReference>
<protein>
    <submittedName>
        <fullName evidence="11">Flagellar motor protein MotB</fullName>
    </submittedName>
</protein>
<evidence type="ECO:0000256" key="3">
    <source>
        <dbReference type="ARBA" id="ARBA00022475"/>
    </source>
</evidence>
<dbReference type="InterPro" id="IPR025713">
    <property type="entry name" value="MotB-like_N_dom"/>
</dbReference>
<reference evidence="12" key="1">
    <citation type="journal article" date="2019" name="Int. J. Syst. Evol. Microbiol.">
        <title>The Global Catalogue of Microorganisms (GCM) 10K type strain sequencing project: providing services to taxonomists for standard genome sequencing and annotation.</title>
        <authorList>
            <consortium name="The Broad Institute Genomics Platform"/>
            <consortium name="The Broad Institute Genome Sequencing Center for Infectious Disease"/>
            <person name="Wu L."/>
            <person name="Ma J."/>
        </authorList>
    </citation>
    <scope>NUCLEOTIDE SEQUENCE [LARGE SCALE GENOMIC DNA]</scope>
    <source>
        <strain evidence="12">KCTC 3950</strain>
    </source>
</reference>
<dbReference type="InterPro" id="IPR036737">
    <property type="entry name" value="OmpA-like_sf"/>
</dbReference>
<proteinExistence type="inferred from homology"/>
<evidence type="ECO:0000256" key="6">
    <source>
        <dbReference type="ARBA" id="ARBA00023136"/>
    </source>
</evidence>
<evidence type="ECO:0000313" key="12">
    <source>
        <dbReference type="Proteomes" id="UP001597541"/>
    </source>
</evidence>
<comment type="similarity">
    <text evidence="2">Belongs to the MotB family.</text>
</comment>
<dbReference type="RefSeq" id="WP_377605471.1">
    <property type="nucleotide sequence ID" value="NZ_JBHUME010000012.1"/>
</dbReference>
<feature type="compositionally biased region" description="Basic and acidic residues" evidence="8">
    <location>
        <begin position="72"/>
        <end position="93"/>
    </location>
</feature>
<keyword evidence="11" id="KW-0282">Flagellum</keyword>
<evidence type="ECO:0000256" key="8">
    <source>
        <dbReference type="SAM" id="MobiDB-lite"/>
    </source>
</evidence>
<dbReference type="SUPFAM" id="SSF103088">
    <property type="entry name" value="OmpA-like"/>
    <property type="match status" value="1"/>
</dbReference>
<dbReference type="Pfam" id="PF13677">
    <property type="entry name" value="MotB_plug"/>
    <property type="match status" value="1"/>
</dbReference>
<comment type="caution">
    <text evidence="11">The sequence shown here is derived from an EMBL/GenBank/DDBJ whole genome shotgun (WGS) entry which is preliminary data.</text>
</comment>
<dbReference type="Gene3D" id="3.30.1330.60">
    <property type="entry name" value="OmpA-like domain"/>
    <property type="match status" value="1"/>
</dbReference>
<keyword evidence="5 9" id="KW-1133">Transmembrane helix</keyword>
<feature type="transmembrane region" description="Helical" evidence="9">
    <location>
        <begin position="20"/>
        <end position="38"/>
    </location>
</feature>
<dbReference type="PANTHER" id="PTHR30329:SF21">
    <property type="entry name" value="LIPOPROTEIN YIAD-RELATED"/>
    <property type="match status" value="1"/>
</dbReference>
<gene>
    <name evidence="11" type="primary">motB</name>
    <name evidence="11" type="ORF">ACFSUF_19090</name>
</gene>
<dbReference type="InterPro" id="IPR006665">
    <property type="entry name" value="OmpA-like"/>
</dbReference>
<name>A0ABW5PGG7_9BACL</name>
<evidence type="ECO:0000256" key="7">
    <source>
        <dbReference type="PROSITE-ProRule" id="PRU00473"/>
    </source>
</evidence>
<dbReference type="Pfam" id="PF00691">
    <property type="entry name" value="OmpA"/>
    <property type="match status" value="1"/>
</dbReference>
<evidence type="ECO:0000256" key="9">
    <source>
        <dbReference type="SAM" id="Phobius"/>
    </source>
</evidence>
<dbReference type="EMBL" id="JBHUME010000012">
    <property type="protein sequence ID" value="MFD2614522.1"/>
    <property type="molecule type" value="Genomic_DNA"/>
</dbReference>
<dbReference type="NCBIfam" id="NF005831">
    <property type="entry name" value="PRK07734.1"/>
    <property type="match status" value="1"/>
</dbReference>
<evidence type="ECO:0000256" key="2">
    <source>
        <dbReference type="ARBA" id="ARBA00008914"/>
    </source>
</evidence>
<evidence type="ECO:0000256" key="5">
    <source>
        <dbReference type="ARBA" id="ARBA00022989"/>
    </source>
</evidence>
<keyword evidence="6 7" id="KW-0472">Membrane</keyword>